<sequence length="469" mass="50762">MAHSAYSHSDLHMQFGPKLITSLPGPKATAAVAHDDRVISPSYTRSYPLVAKSGRGIRITDVDGNEFLDFAAGIAVNSTGHCHPDVVTAIQKQAAELIHISGTDFYYESMTQFADRLSAVAPMPGPHRFYYGNSGAEAVECALKVARYHTKRQHVISFFGAFHGRTMGALSLTGSKPQQKRRFAPLVPGVTHIEYPYAYRGCTGGPQEQEKFALGCARYIEDKLFKKTLPPEEVAAIFVEPIQGEGGYVVAPTNFLQELRAICDRHGILLVADEVQSGAGRTGKWWAIEHTGVQPDIVCMAKGIASGMPLGICMTRAEIMDWVPGSHASTFGGNPIAIASALATMDILEREGIANAEKIGGKMLDRLKGWTKTHALVGDVRGRGLMIGIELVLDKETREPATALRNRVETLCFEKGLLILGCGETSLRLCPPLIVNEQEATVALDILEEALSQVEEEHARASEAVAVEA</sequence>
<evidence type="ECO:0000256" key="4">
    <source>
        <dbReference type="ARBA" id="ARBA00022898"/>
    </source>
</evidence>
<dbReference type="PANTHER" id="PTHR11986">
    <property type="entry name" value="AMINOTRANSFERASE CLASS III"/>
    <property type="match status" value="1"/>
</dbReference>
<evidence type="ECO:0000256" key="2">
    <source>
        <dbReference type="ARBA" id="ARBA00008954"/>
    </source>
</evidence>
<comment type="caution">
    <text evidence="7">The sequence shown here is derived from an EMBL/GenBank/DDBJ whole genome shotgun (WGS) entry which is preliminary data.</text>
</comment>
<dbReference type="InterPro" id="IPR015424">
    <property type="entry name" value="PyrdxlP-dep_Trfase"/>
</dbReference>
<proteinExistence type="inferred from homology"/>
<dbReference type="InterPro" id="IPR005814">
    <property type="entry name" value="Aminotrans_3"/>
</dbReference>
<dbReference type="InterPro" id="IPR015421">
    <property type="entry name" value="PyrdxlP-dep_Trfase_major"/>
</dbReference>
<keyword evidence="6" id="KW-0175">Coiled coil</keyword>
<name>A0ABW1EBP2_9BACT</name>
<dbReference type="InterPro" id="IPR049704">
    <property type="entry name" value="Aminotrans_3_PPA_site"/>
</dbReference>
<protein>
    <submittedName>
        <fullName evidence="7">Acetyl ornithine aminotransferase family protein</fullName>
    </submittedName>
</protein>
<dbReference type="PIRSF" id="PIRSF000521">
    <property type="entry name" value="Transaminase_4ab_Lys_Orn"/>
    <property type="match status" value="1"/>
</dbReference>
<accession>A0ABW1EBP2</accession>
<keyword evidence="8" id="KW-1185">Reference proteome</keyword>
<organism evidence="7 8">
    <name type="scientific">Acidicapsa dinghuensis</name>
    <dbReference type="NCBI Taxonomy" id="2218256"/>
    <lineage>
        <taxon>Bacteria</taxon>
        <taxon>Pseudomonadati</taxon>
        <taxon>Acidobacteriota</taxon>
        <taxon>Terriglobia</taxon>
        <taxon>Terriglobales</taxon>
        <taxon>Acidobacteriaceae</taxon>
        <taxon>Acidicapsa</taxon>
    </lineage>
</organism>
<comment type="cofactor">
    <cofactor evidence="1">
        <name>pyridoxal 5'-phosphate</name>
        <dbReference type="ChEBI" id="CHEBI:597326"/>
    </cofactor>
</comment>
<dbReference type="RefSeq" id="WP_263333601.1">
    <property type="nucleotide sequence ID" value="NZ_JAGSYH010000002.1"/>
</dbReference>
<dbReference type="PROSITE" id="PS00600">
    <property type="entry name" value="AA_TRANSFER_CLASS_3"/>
    <property type="match status" value="1"/>
</dbReference>
<evidence type="ECO:0000313" key="7">
    <source>
        <dbReference type="EMBL" id="MFC5861483.1"/>
    </source>
</evidence>
<keyword evidence="3 7" id="KW-0808">Transferase</keyword>
<evidence type="ECO:0000256" key="5">
    <source>
        <dbReference type="RuleBase" id="RU003560"/>
    </source>
</evidence>
<comment type="similarity">
    <text evidence="2 5">Belongs to the class-III pyridoxal-phosphate-dependent aminotransferase family.</text>
</comment>
<evidence type="ECO:0000256" key="6">
    <source>
        <dbReference type="SAM" id="Coils"/>
    </source>
</evidence>
<dbReference type="Gene3D" id="3.90.1150.10">
    <property type="entry name" value="Aspartate Aminotransferase, domain 1"/>
    <property type="match status" value="1"/>
</dbReference>
<dbReference type="SUPFAM" id="SSF53383">
    <property type="entry name" value="PLP-dependent transferases"/>
    <property type="match status" value="1"/>
</dbReference>
<dbReference type="NCBIfam" id="NF004426">
    <property type="entry name" value="PRK05769.1"/>
    <property type="match status" value="1"/>
</dbReference>
<dbReference type="Gene3D" id="3.40.640.10">
    <property type="entry name" value="Type I PLP-dependent aspartate aminotransferase-like (Major domain)"/>
    <property type="match status" value="1"/>
</dbReference>
<keyword evidence="4 5" id="KW-0663">Pyridoxal phosphate</keyword>
<evidence type="ECO:0000256" key="3">
    <source>
        <dbReference type="ARBA" id="ARBA00022576"/>
    </source>
</evidence>
<reference evidence="8" key="1">
    <citation type="journal article" date="2019" name="Int. J. Syst. Evol. Microbiol.">
        <title>The Global Catalogue of Microorganisms (GCM) 10K type strain sequencing project: providing services to taxonomists for standard genome sequencing and annotation.</title>
        <authorList>
            <consortium name="The Broad Institute Genomics Platform"/>
            <consortium name="The Broad Institute Genome Sequencing Center for Infectious Disease"/>
            <person name="Wu L."/>
            <person name="Ma J."/>
        </authorList>
    </citation>
    <scope>NUCLEOTIDE SEQUENCE [LARGE SCALE GENOMIC DNA]</scope>
    <source>
        <strain evidence="8">JCM 4087</strain>
    </source>
</reference>
<dbReference type="InterPro" id="IPR015422">
    <property type="entry name" value="PyrdxlP-dep_Trfase_small"/>
</dbReference>
<dbReference type="Proteomes" id="UP001596091">
    <property type="component" value="Unassembled WGS sequence"/>
</dbReference>
<dbReference type="Pfam" id="PF00202">
    <property type="entry name" value="Aminotran_3"/>
    <property type="match status" value="1"/>
</dbReference>
<gene>
    <name evidence="7" type="ORF">ACFPT7_04200</name>
</gene>
<dbReference type="GO" id="GO:0008483">
    <property type="term" value="F:transaminase activity"/>
    <property type="evidence" value="ECO:0007669"/>
    <property type="project" value="UniProtKB-KW"/>
</dbReference>
<dbReference type="PANTHER" id="PTHR11986:SF58">
    <property type="entry name" value="LEUCINE_METHIONINE RACEMASE"/>
    <property type="match status" value="1"/>
</dbReference>
<keyword evidence="3 7" id="KW-0032">Aminotransferase</keyword>
<evidence type="ECO:0000313" key="8">
    <source>
        <dbReference type="Proteomes" id="UP001596091"/>
    </source>
</evidence>
<dbReference type="CDD" id="cd00610">
    <property type="entry name" value="OAT_like"/>
    <property type="match status" value="1"/>
</dbReference>
<evidence type="ECO:0000256" key="1">
    <source>
        <dbReference type="ARBA" id="ARBA00001933"/>
    </source>
</evidence>
<dbReference type="InterPro" id="IPR050103">
    <property type="entry name" value="Class-III_PLP-dep_AT"/>
</dbReference>
<dbReference type="EMBL" id="JBHSPH010000001">
    <property type="protein sequence ID" value="MFC5861483.1"/>
    <property type="molecule type" value="Genomic_DNA"/>
</dbReference>
<feature type="coiled-coil region" evidence="6">
    <location>
        <begin position="437"/>
        <end position="464"/>
    </location>
</feature>